<dbReference type="Gene3D" id="3.30.450.40">
    <property type="match status" value="1"/>
</dbReference>
<protein>
    <submittedName>
        <fullName evidence="4">CHASE3 domain protein</fullName>
    </submittedName>
</protein>
<keyword evidence="5" id="KW-1185">Reference proteome</keyword>
<sequence>MTKAAYTFVNTTFRNLIVLPLLVASVALCCVMAVAGYLYFSLVVVGQATEVARLSTNISVHVYHLDNIERDYLITGGPAPLQDASEIQRTAGKLRALRDLVRADADQVARANNVLNAWTHWRSEMDPLLAQRRNGFDVVPMLQRGGGPTSVVALASDLAAIASRAREQRADNYSRMGITIAALLGSLTLGFAGLAVLFVLRGRQQISYLARVKAQADETRAAQSGELTLQDRIAEAQGRIAHLFADSDNFKGVAHPLLDLVAQWTGALAGALYVATEHARYRRVATFGTQAGAVATSSYPTGYAARTAARPNWLCDDTQEYVPLAAMLGEDTPASIIALPLRGTSGPTGVLELAFIDPPDAAAAAMLDQIQYSVGHAIEACLLRERGNEPPTLALQ</sequence>
<dbReference type="Proteomes" id="UP000037939">
    <property type="component" value="Unassembled WGS sequence"/>
</dbReference>
<feature type="transmembrane region" description="Helical" evidence="1">
    <location>
        <begin position="16"/>
        <end position="40"/>
    </location>
</feature>
<dbReference type="InterPro" id="IPR003018">
    <property type="entry name" value="GAF"/>
</dbReference>
<name>A0A0N0XMP4_9NEIS</name>
<dbReference type="InterPro" id="IPR007891">
    <property type="entry name" value="CHASE3"/>
</dbReference>
<dbReference type="Pfam" id="PF13185">
    <property type="entry name" value="GAF_2"/>
    <property type="match status" value="1"/>
</dbReference>
<feature type="domain" description="GAF" evidence="3">
    <location>
        <begin position="256"/>
        <end position="379"/>
    </location>
</feature>
<dbReference type="OrthoDB" id="7297573at2"/>
<evidence type="ECO:0000313" key="4">
    <source>
        <dbReference type="EMBL" id="KPC54398.1"/>
    </source>
</evidence>
<feature type="transmembrane region" description="Helical" evidence="1">
    <location>
        <begin position="176"/>
        <end position="200"/>
    </location>
</feature>
<keyword evidence="1" id="KW-1133">Transmembrane helix</keyword>
<dbReference type="SUPFAM" id="SSF55781">
    <property type="entry name" value="GAF domain-like"/>
    <property type="match status" value="1"/>
</dbReference>
<evidence type="ECO:0000259" key="2">
    <source>
        <dbReference type="Pfam" id="PF05227"/>
    </source>
</evidence>
<dbReference type="RefSeq" id="WP_053936203.1">
    <property type="nucleotide sequence ID" value="NZ_LAQT01000002.1"/>
</dbReference>
<dbReference type="EMBL" id="LAQT01000002">
    <property type="protein sequence ID" value="KPC54398.1"/>
    <property type="molecule type" value="Genomic_DNA"/>
</dbReference>
<evidence type="ECO:0000313" key="5">
    <source>
        <dbReference type="Proteomes" id="UP000037939"/>
    </source>
</evidence>
<comment type="caution">
    <text evidence="4">The sequence shown here is derived from an EMBL/GenBank/DDBJ whole genome shotgun (WGS) entry which is preliminary data.</text>
</comment>
<keyword evidence="1" id="KW-0812">Transmembrane</keyword>
<dbReference type="STRING" id="857265.WG78_02415"/>
<accession>A0A0N0XMP4</accession>
<feature type="domain" description="CHASE3" evidence="2">
    <location>
        <begin position="67"/>
        <end position="169"/>
    </location>
</feature>
<dbReference type="InterPro" id="IPR029016">
    <property type="entry name" value="GAF-like_dom_sf"/>
</dbReference>
<proteinExistence type="predicted"/>
<evidence type="ECO:0000259" key="3">
    <source>
        <dbReference type="Pfam" id="PF13185"/>
    </source>
</evidence>
<dbReference type="AlphaFoldDB" id="A0A0N0XMP4"/>
<dbReference type="Pfam" id="PF05227">
    <property type="entry name" value="CHASE3"/>
    <property type="match status" value="1"/>
</dbReference>
<gene>
    <name evidence="4" type="ORF">WG78_02415</name>
</gene>
<reference evidence="4 5" key="1">
    <citation type="submission" date="2015-07" db="EMBL/GenBank/DDBJ databases">
        <title>Draft genome sequence of the Amantichitinum ursilacus IGB-41, a new chitin-degrading bacterium.</title>
        <authorList>
            <person name="Kirstahler P."/>
            <person name="Guenther M."/>
            <person name="Grumaz C."/>
            <person name="Rupp S."/>
            <person name="Zibek S."/>
            <person name="Sohn K."/>
        </authorList>
    </citation>
    <scope>NUCLEOTIDE SEQUENCE [LARGE SCALE GENOMIC DNA]</scope>
    <source>
        <strain evidence="4 5">IGB-41</strain>
    </source>
</reference>
<evidence type="ECO:0000256" key="1">
    <source>
        <dbReference type="SAM" id="Phobius"/>
    </source>
</evidence>
<organism evidence="4 5">
    <name type="scientific">Amantichitinum ursilacus</name>
    <dbReference type="NCBI Taxonomy" id="857265"/>
    <lineage>
        <taxon>Bacteria</taxon>
        <taxon>Pseudomonadati</taxon>
        <taxon>Pseudomonadota</taxon>
        <taxon>Betaproteobacteria</taxon>
        <taxon>Neisseriales</taxon>
        <taxon>Chitinibacteraceae</taxon>
        <taxon>Amantichitinum</taxon>
    </lineage>
</organism>
<keyword evidence="1" id="KW-0472">Membrane</keyword>